<gene>
    <name evidence="11" type="ORF">Rhopal_000689-T1</name>
</gene>
<dbReference type="Pfam" id="PF00447">
    <property type="entry name" value="HSF_DNA-bind"/>
    <property type="match status" value="1"/>
</dbReference>
<feature type="compositionally biased region" description="Basic residues" evidence="9">
    <location>
        <begin position="331"/>
        <end position="350"/>
    </location>
</feature>
<feature type="region of interest" description="Disordered" evidence="9">
    <location>
        <begin position="1217"/>
        <end position="1238"/>
    </location>
</feature>
<comment type="subcellular location">
    <subcellularLocation>
        <location evidence="1">Nucleus</location>
    </subcellularLocation>
</comment>
<dbReference type="Gene3D" id="3.30.40.10">
    <property type="entry name" value="Zinc/RING finger domain, C3HC4 (zinc finger)"/>
    <property type="match status" value="1"/>
</dbReference>
<feature type="compositionally biased region" description="Low complexity" evidence="9">
    <location>
        <begin position="914"/>
        <end position="923"/>
    </location>
</feature>
<keyword evidence="8" id="KW-0175">Coiled coil</keyword>
<feature type="coiled-coil region" evidence="8">
    <location>
        <begin position="1348"/>
        <end position="1378"/>
    </location>
</feature>
<dbReference type="GO" id="GO:0043565">
    <property type="term" value="F:sequence-specific DNA binding"/>
    <property type="evidence" value="ECO:0007669"/>
    <property type="project" value="InterPro"/>
</dbReference>
<dbReference type="Pfam" id="PF13639">
    <property type="entry name" value="zf-RING_2"/>
    <property type="match status" value="1"/>
</dbReference>
<evidence type="ECO:0000256" key="6">
    <source>
        <dbReference type="ARBA" id="ARBA00023242"/>
    </source>
</evidence>
<dbReference type="EMBL" id="BQKY01000002">
    <property type="protein sequence ID" value="GJN87734.1"/>
    <property type="molecule type" value="Genomic_DNA"/>
</dbReference>
<feature type="compositionally biased region" description="Low complexity" evidence="9">
    <location>
        <begin position="1097"/>
        <end position="1110"/>
    </location>
</feature>
<keyword evidence="3 7" id="KW-0863">Zinc-finger</keyword>
<protein>
    <recommendedName>
        <fullName evidence="10">RING-type domain-containing protein</fullName>
    </recommendedName>
</protein>
<dbReference type="GO" id="GO:0003700">
    <property type="term" value="F:DNA-binding transcription factor activity"/>
    <property type="evidence" value="ECO:0007669"/>
    <property type="project" value="InterPro"/>
</dbReference>
<feature type="compositionally biased region" description="Polar residues" evidence="9">
    <location>
        <begin position="1008"/>
        <end position="1017"/>
    </location>
</feature>
<feature type="region of interest" description="Disordered" evidence="9">
    <location>
        <begin position="156"/>
        <end position="269"/>
    </location>
</feature>
<dbReference type="GO" id="GO:0005634">
    <property type="term" value="C:nucleus"/>
    <property type="evidence" value="ECO:0007669"/>
    <property type="project" value="UniProtKB-SubCell"/>
</dbReference>
<feature type="compositionally biased region" description="Basic and acidic residues" evidence="9">
    <location>
        <begin position="1545"/>
        <end position="1555"/>
    </location>
</feature>
<reference evidence="11 12" key="1">
    <citation type="submission" date="2021-12" db="EMBL/GenBank/DDBJ databases">
        <title>High titer production of polyol ester of fatty acids by Rhodotorula paludigena BS15 towards product separation-free biomass refinery.</title>
        <authorList>
            <person name="Mano J."/>
            <person name="Ono H."/>
            <person name="Tanaka T."/>
            <person name="Naito K."/>
            <person name="Sushida H."/>
            <person name="Ike M."/>
            <person name="Tokuyasu K."/>
            <person name="Kitaoka M."/>
        </authorList>
    </citation>
    <scope>NUCLEOTIDE SEQUENCE [LARGE SCALE GENOMIC DNA]</scope>
    <source>
        <strain evidence="11 12">BS15</strain>
    </source>
</reference>
<keyword evidence="6" id="KW-0539">Nucleus</keyword>
<keyword evidence="2" id="KW-0479">Metal-binding</keyword>
<keyword evidence="12" id="KW-1185">Reference proteome</keyword>
<evidence type="ECO:0000256" key="7">
    <source>
        <dbReference type="PROSITE-ProRule" id="PRU00175"/>
    </source>
</evidence>
<feature type="compositionally biased region" description="Low complexity" evidence="9">
    <location>
        <begin position="41"/>
        <end position="54"/>
    </location>
</feature>
<feature type="compositionally biased region" description="Gly residues" evidence="9">
    <location>
        <begin position="368"/>
        <end position="378"/>
    </location>
</feature>
<feature type="region of interest" description="Disordered" evidence="9">
    <location>
        <begin position="107"/>
        <end position="128"/>
    </location>
</feature>
<evidence type="ECO:0000256" key="9">
    <source>
        <dbReference type="SAM" id="MobiDB-lite"/>
    </source>
</evidence>
<evidence type="ECO:0000259" key="10">
    <source>
        <dbReference type="PROSITE" id="PS50089"/>
    </source>
</evidence>
<feature type="compositionally biased region" description="Pro residues" evidence="9">
    <location>
        <begin position="55"/>
        <end position="68"/>
    </location>
</feature>
<evidence type="ECO:0000313" key="11">
    <source>
        <dbReference type="EMBL" id="GJN87734.1"/>
    </source>
</evidence>
<feature type="compositionally biased region" description="Acidic residues" evidence="9">
    <location>
        <begin position="532"/>
        <end position="542"/>
    </location>
</feature>
<feature type="compositionally biased region" description="Low complexity" evidence="9">
    <location>
        <begin position="1032"/>
        <end position="1052"/>
    </location>
</feature>
<dbReference type="SMART" id="SM00184">
    <property type="entry name" value="RING"/>
    <property type="match status" value="1"/>
</dbReference>
<dbReference type="PROSITE" id="PS50089">
    <property type="entry name" value="ZF_RING_2"/>
    <property type="match status" value="1"/>
</dbReference>
<dbReference type="InterPro" id="IPR017907">
    <property type="entry name" value="Znf_RING_CS"/>
</dbReference>
<feature type="compositionally biased region" description="Low complexity" evidence="9">
    <location>
        <begin position="69"/>
        <end position="85"/>
    </location>
</feature>
<proteinExistence type="predicted"/>
<organism evidence="11 12">
    <name type="scientific">Rhodotorula paludigena</name>
    <dbReference type="NCBI Taxonomy" id="86838"/>
    <lineage>
        <taxon>Eukaryota</taxon>
        <taxon>Fungi</taxon>
        <taxon>Dikarya</taxon>
        <taxon>Basidiomycota</taxon>
        <taxon>Pucciniomycotina</taxon>
        <taxon>Microbotryomycetes</taxon>
        <taxon>Sporidiobolales</taxon>
        <taxon>Sporidiobolaceae</taxon>
        <taxon>Rhodotorula</taxon>
    </lineage>
</organism>
<feature type="compositionally biased region" description="Low complexity" evidence="9">
    <location>
        <begin position="571"/>
        <end position="588"/>
    </location>
</feature>
<evidence type="ECO:0000256" key="1">
    <source>
        <dbReference type="ARBA" id="ARBA00004123"/>
    </source>
</evidence>
<evidence type="ECO:0000313" key="12">
    <source>
        <dbReference type="Proteomes" id="UP001342314"/>
    </source>
</evidence>
<evidence type="ECO:0000256" key="8">
    <source>
        <dbReference type="SAM" id="Coils"/>
    </source>
</evidence>
<feature type="compositionally biased region" description="Basic and acidic residues" evidence="9">
    <location>
        <begin position="903"/>
        <end position="912"/>
    </location>
</feature>
<feature type="region of interest" description="Disordered" evidence="9">
    <location>
        <begin position="1637"/>
        <end position="1669"/>
    </location>
</feature>
<feature type="compositionally biased region" description="Acidic residues" evidence="9">
    <location>
        <begin position="653"/>
        <end position="671"/>
    </location>
</feature>
<feature type="compositionally biased region" description="Low complexity" evidence="9">
    <location>
        <begin position="711"/>
        <end position="720"/>
    </location>
</feature>
<dbReference type="InterPro" id="IPR036388">
    <property type="entry name" value="WH-like_DNA-bd_sf"/>
</dbReference>
<feature type="compositionally biased region" description="Acidic residues" evidence="9">
    <location>
        <begin position="767"/>
        <end position="777"/>
    </location>
</feature>
<keyword evidence="4" id="KW-0862">Zinc</keyword>
<feature type="compositionally biased region" description="Low complexity" evidence="9">
    <location>
        <begin position="554"/>
        <end position="563"/>
    </location>
</feature>
<dbReference type="Proteomes" id="UP001342314">
    <property type="component" value="Unassembled WGS sequence"/>
</dbReference>
<comment type="caution">
    <text evidence="11">The sequence shown here is derived from an EMBL/GenBank/DDBJ whole genome shotgun (WGS) entry which is preliminary data.</text>
</comment>
<feature type="domain" description="RING-type" evidence="10">
    <location>
        <begin position="1409"/>
        <end position="1464"/>
    </location>
</feature>
<dbReference type="Gene3D" id="1.10.10.10">
    <property type="entry name" value="Winged helix-like DNA-binding domain superfamily/Winged helix DNA-binding domain"/>
    <property type="match status" value="1"/>
</dbReference>
<feature type="region of interest" description="Disordered" evidence="9">
    <location>
        <begin position="1527"/>
        <end position="1562"/>
    </location>
</feature>
<accession>A0AAV5GD03</accession>
<dbReference type="PROSITE" id="PS00518">
    <property type="entry name" value="ZF_RING_1"/>
    <property type="match status" value="1"/>
</dbReference>
<feature type="region of interest" description="Disordered" evidence="9">
    <location>
        <begin position="318"/>
        <end position="382"/>
    </location>
</feature>
<sequence>MQPEHQRQLPPQQGQQGGGVAPPAGGHSAQPGVPLPEHQQQHPQAAQQYIQHPFPMQPSLPYPLPLPPASGTASPALPASSTPLSLPLPAPPMHAFPSAFDYNQQHYPLPLPPPVPSGSNPAAQLPYPLPLPGQGYPLPGPADAYAALPLPPPHFTAPSPTQGVPAMSGVPLELPTPPSASSSKPVTSTAGTAFNPDDFLPLPPVGTAIASRSPSTGPAAPVARARSPKPTASPVSASTSTSSPPASASAAPAAATKTASGRTSVKPKPFTTSAATLASSASAAAGAAPAGAPADADPGADAAMSLVIGPSGGAVTHTPLTGSVPIPAHLPKPRSRRAPVKKGGKRAKKVGGKEVAADGSAKRKASRGGWGGPGGTGTGSRPETFLRKLWKLLNNDPEDVSQYLRWDSTGRLLIIPDEKDLVEKVCKVHFAQKNITSFNKQMNNWDFKRHSRSQRDLAHISKYEPGVTRQTRIWYHVQLHSGSTWNDVQNVGRHEDGMAKKRRVQSKYTGVLEDGPGTGRGKRSRGAPPPLPDDEGDDDAPSEEGSSRGKKRGAASGSGAAARKASDALMRSSSTRTPRASTSAQTSATRKRPRGRYHSSDEETDEFSDTSSESDDGFDGDSSDELDDLTDSEDEEEEDEEAGDEGETRSDALSDDVDAEGEPDEEVLEAAEEAKKAAAKGKGKGKTPASASTPAPKTRGRTSSVTMNGTSAAAASSSSALKPPAKRPRMSANTPKSLAPAPTTKRAAAAAAAKEAAAQAATAEEREHDDEAEEAEAEQVQTGRGKGRKADAASKPAPRSTPARGAKKGGAPAAAPETKVEDVETEDADKDAKDEEDVEAAAAEGDEKGGDEQVEPTSARRTRSGRTSEVPAPSTKKTAAAKARTASRRARMGADADGPSDEAIDKSAKAPDESPAASTSRTNRATRRERKSSPSAAAEQAQADESAPQKEETAEDAQVEAEPTRPTRAARKSNGRPSEVTPPVGASAASTGAANGRKLKGRGGGWYTTPQDETGTAASHDMRRGGAGFAGGSQSAAGSVDGASASGSSEGAPQMTLSLNPPANGRVPHVYSLPRPPHLGTGLPSSSGYVLAPPPGAAAASPTTSGASLARSPSVTSHASHASSQFLYPDASNPYGSSPYPMYPHQAQTPVAVHHHPQRPQTSAVYHSEPGLARTAFYYHGANPIPRPYIHPAHQVTEDMLENGDEASVFGAEFAAETATSRTLPNSSPSMKRETSDVRGTPMVWENEDVDMADQVGSWPGLIRGPSELFPGMGLADLFSGTGSGAAPPVPPKHEMDKDEVIRRLTTELVATRQRNQELEESSRVAVGAAVERVREVEDILRLKEGMFDSLERQVTLLEKYVADLQLKEAELTALRADMAEHPLSESDLQHRYDQLVEIFDSMKDTLSCAVCYEPYGRDEAVSLMCGHTFCQSCYSHWEERSIDAFKRSPVQGAYLGPECPECRTADVRRGRVRIWSLEEIVRLVDRATREIANKPFVPPNIVAPKPVTGAELVREEDKLVKVDEPELPLTPASEAVAPVSELDEGARQAEDGRDSPALAVQPDATRDLMDIEEAEQLAVEPAVQALGADLASHAEPAEPAELSTASESPAVFQLNDVLARQMLEAHARERAESCARALEQAEREAQEAQRLREEEEEREAREARDQVLFERTRTPYGAVFR</sequence>
<feature type="compositionally biased region" description="Low complexity" evidence="9">
    <location>
        <begin position="739"/>
        <end position="762"/>
    </location>
</feature>
<dbReference type="SUPFAM" id="SSF57850">
    <property type="entry name" value="RING/U-box"/>
    <property type="match status" value="1"/>
</dbReference>
<keyword evidence="5" id="KW-0238">DNA-binding</keyword>
<evidence type="ECO:0000256" key="4">
    <source>
        <dbReference type="ARBA" id="ARBA00022833"/>
    </source>
</evidence>
<feature type="compositionally biased region" description="Low complexity" evidence="9">
    <location>
        <begin position="985"/>
        <end position="994"/>
    </location>
</feature>
<dbReference type="InterPro" id="IPR001841">
    <property type="entry name" value="Znf_RING"/>
</dbReference>
<feature type="compositionally biased region" description="Acidic residues" evidence="9">
    <location>
        <begin position="602"/>
        <end position="645"/>
    </location>
</feature>
<dbReference type="InterPro" id="IPR000232">
    <property type="entry name" value="HSF_DNA-bd"/>
</dbReference>
<feature type="compositionally biased region" description="Polar residues" evidence="9">
    <location>
        <begin position="689"/>
        <end position="710"/>
    </location>
</feature>
<feature type="compositionally biased region" description="Polar residues" evidence="9">
    <location>
        <begin position="1218"/>
        <end position="1230"/>
    </location>
</feature>
<feature type="compositionally biased region" description="Low complexity" evidence="9">
    <location>
        <begin position="228"/>
        <end position="260"/>
    </location>
</feature>
<feature type="region of interest" description="Disordered" evidence="9">
    <location>
        <begin position="1"/>
        <end position="89"/>
    </location>
</feature>
<dbReference type="SUPFAM" id="SSF46785">
    <property type="entry name" value="Winged helix' DNA-binding domain"/>
    <property type="match status" value="1"/>
</dbReference>
<feature type="compositionally biased region" description="Acidic residues" evidence="9">
    <location>
        <begin position="823"/>
        <end position="839"/>
    </location>
</feature>
<dbReference type="GO" id="GO:0008270">
    <property type="term" value="F:zinc ion binding"/>
    <property type="evidence" value="ECO:0007669"/>
    <property type="project" value="UniProtKB-KW"/>
</dbReference>
<name>A0AAV5GD03_9BASI</name>
<evidence type="ECO:0000256" key="5">
    <source>
        <dbReference type="ARBA" id="ARBA00023125"/>
    </source>
</evidence>
<feature type="compositionally biased region" description="Low complexity" evidence="9">
    <location>
        <begin position="933"/>
        <end position="946"/>
    </location>
</feature>
<feature type="compositionally biased region" description="Low complexity" evidence="9">
    <location>
        <begin position="865"/>
        <end position="884"/>
    </location>
</feature>
<dbReference type="InterPro" id="IPR013083">
    <property type="entry name" value="Znf_RING/FYVE/PHD"/>
</dbReference>
<evidence type="ECO:0000256" key="2">
    <source>
        <dbReference type="ARBA" id="ARBA00022723"/>
    </source>
</evidence>
<feature type="region of interest" description="Disordered" evidence="9">
    <location>
        <begin position="1094"/>
        <end position="1116"/>
    </location>
</feature>
<evidence type="ECO:0000256" key="3">
    <source>
        <dbReference type="ARBA" id="ARBA00022771"/>
    </source>
</evidence>
<dbReference type="InterPro" id="IPR036390">
    <property type="entry name" value="WH_DNA-bd_sf"/>
</dbReference>
<feature type="region of interest" description="Disordered" evidence="9">
    <location>
        <begin position="496"/>
        <end position="1069"/>
    </location>
</feature>
<feature type="compositionally biased region" description="Polar residues" evidence="9">
    <location>
        <begin position="179"/>
        <end position="192"/>
    </location>
</feature>